<gene>
    <name evidence="1" type="ORF">Ocin01_02532</name>
</gene>
<protein>
    <submittedName>
        <fullName evidence="1">Uncharacterized protein</fullName>
    </submittedName>
</protein>
<dbReference type="Proteomes" id="UP000094527">
    <property type="component" value="Unassembled WGS sequence"/>
</dbReference>
<evidence type="ECO:0000313" key="1">
    <source>
        <dbReference type="EMBL" id="ODN04197.1"/>
    </source>
</evidence>
<name>A0A1D2NG29_ORCCI</name>
<proteinExistence type="predicted"/>
<accession>A0A1D2NG29</accession>
<comment type="caution">
    <text evidence="1">The sequence shown here is derived from an EMBL/GenBank/DDBJ whole genome shotgun (WGS) entry which is preliminary data.</text>
</comment>
<reference evidence="1 2" key="1">
    <citation type="journal article" date="2016" name="Genome Biol. Evol.">
        <title>Gene Family Evolution Reflects Adaptation to Soil Environmental Stressors in the Genome of the Collembolan Orchesella cincta.</title>
        <authorList>
            <person name="Faddeeva-Vakhrusheva A."/>
            <person name="Derks M.F."/>
            <person name="Anvar S.Y."/>
            <person name="Agamennone V."/>
            <person name="Suring W."/>
            <person name="Smit S."/>
            <person name="van Straalen N.M."/>
            <person name="Roelofs D."/>
        </authorList>
    </citation>
    <scope>NUCLEOTIDE SEQUENCE [LARGE SCALE GENOMIC DNA]</scope>
    <source>
        <tissue evidence="1">Mixed pool</tissue>
    </source>
</reference>
<evidence type="ECO:0000313" key="2">
    <source>
        <dbReference type="Proteomes" id="UP000094527"/>
    </source>
</evidence>
<sequence length="207" mass="24173">STYFPQDSSNSDPKFFVGIRTEAIGGLLVNPGGERFIAMMRQFCQFVMYTTAVGNKDMIKQQVLLPPEPTQDPEITNRQLQFLKYRTLAVQENFVLRYKHILRTELEVDDRIKQLDAAIDNLVQKDEALYEELRSCIYSYPDIFGTPTDAELNERDEIIETMRINELLDCATYQDFIRDRLEALLKKQAEDIYKPVTLLHNIMEDYD</sequence>
<dbReference type="AlphaFoldDB" id="A0A1D2NG29"/>
<feature type="non-terminal residue" evidence="1">
    <location>
        <position position="207"/>
    </location>
</feature>
<organism evidence="1 2">
    <name type="scientific">Orchesella cincta</name>
    <name type="common">Springtail</name>
    <name type="synonym">Podura cincta</name>
    <dbReference type="NCBI Taxonomy" id="48709"/>
    <lineage>
        <taxon>Eukaryota</taxon>
        <taxon>Metazoa</taxon>
        <taxon>Ecdysozoa</taxon>
        <taxon>Arthropoda</taxon>
        <taxon>Hexapoda</taxon>
        <taxon>Collembola</taxon>
        <taxon>Entomobryomorpha</taxon>
        <taxon>Entomobryoidea</taxon>
        <taxon>Orchesellidae</taxon>
        <taxon>Orchesellinae</taxon>
        <taxon>Orchesella</taxon>
    </lineage>
</organism>
<dbReference type="EMBL" id="LJIJ01000052">
    <property type="protein sequence ID" value="ODN04197.1"/>
    <property type="molecule type" value="Genomic_DNA"/>
</dbReference>
<keyword evidence="2" id="KW-1185">Reference proteome</keyword>
<feature type="non-terminal residue" evidence="1">
    <location>
        <position position="1"/>
    </location>
</feature>